<feature type="chain" id="PRO_5009446242" evidence="1">
    <location>
        <begin position="21"/>
        <end position="53"/>
    </location>
</feature>
<keyword evidence="1" id="KW-0732">Signal</keyword>
<keyword evidence="3" id="KW-1185">Reference proteome</keyword>
<sequence>MSLKILTLRVLLSFTSPMSALPAVPKQITFRPPISSSKSLVESTAHNQDLKMT</sequence>
<evidence type="ECO:0000256" key="1">
    <source>
        <dbReference type="SAM" id="SignalP"/>
    </source>
</evidence>
<dbReference type="EMBL" id="FJUX01000045">
    <property type="protein sequence ID" value="CZT00429.1"/>
    <property type="molecule type" value="Genomic_DNA"/>
</dbReference>
<dbReference type="AlphaFoldDB" id="A0A1E1KQY9"/>
<feature type="signal peptide" evidence="1">
    <location>
        <begin position="1"/>
        <end position="20"/>
    </location>
</feature>
<proteinExistence type="predicted"/>
<reference evidence="3" key="1">
    <citation type="submission" date="2016-03" db="EMBL/GenBank/DDBJ databases">
        <authorList>
            <person name="Guldener U."/>
        </authorList>
    </citation>
    <scope>NUCLEOTIDE SEQUENCE [LARGE SCALE GENOMIC DNA]</scope>
    <source>
        <strain evidence="3">04CH-RAC-A.6.1</strain>
    </source>
</reference>
<gene>
    <name evidence="2" type="ORF">RAG0_08457</name>
</gene>
<evidence type="ECO:0000313" key="2">
    <source>
        <dbReference type="EMBL" id="CZT00429.1"/>
    </source>
</evidence>
<accession>A0A1E1KQY9</accession>
<evidence type="ECO:0000313" key="3">
    <source>
        <dbReference type="Proteomes" id="UP000178912"/>
    </source>
</evidence>
<name>A0A1E1KQY9_9HELO</name>
<dbReference type="Proteomes" id="UP000178912">
    <property type="component" value="Unassembled WGS sequence"/>
</dbReference>
<protein>
    <submittedName>
        <fullName evidence="2">Uncharacterized protein</fullName>
    </submittedName>
</protein>
<organism evidence="2 3">
    <name type="scientific">Rhynchosporium agropyri</name>
    <dbReference type="NCBI Taxonomy" id="914238"/>
    <lineage>
        <taxon>Eukaryota</taxon>
        <taxon>Fungi</taxon>
        <taxon>Dikarya</taxon>
        <taxon>Ascomycota</taxon>
        <taxon>Pezizomycotina</taxon>
        <taxon>Leotiomycetes</taxon>
        <taxon>Helotiales</taxon>
        <taxon>Ploettnerulaceae</taxon>
        <taxon>Rhynchosporium</taxon>
    </lineage>
</organism>